<protein>
    <submittedName>
        <fullName evidence="2">Uncharacterized protein</fullName>
    </submittedName>
</protein>
<evidence type="ECO:0000313" key="2">
    <source>
        <dbReference type="EMBL" id="KAL2801677.1"/>
    </source>
</evidence>
<feature type="repeat" description="WD" evidence="1">
    <location>
        <begin position="1"/>
        <end position="32"/>
    </location>
</feature>
<dbReference type="InterPro" id="IPR036322">
    <property type="entry name" value="WD40_repeat_dom_sf"/>
</dbReference>
<gene>
    <name evidence="2" type="ORF">BJX63DRAFT_157941</name>
</gene>
<dbReference type="InterPro" id="IPR015943">
    <property type="entry name" value="WD40/YVTN_repeat-like_dom_sf"/>
</dbReference>
<dbReference type="InterPro" id="IPR001680">
    <property type="entry name" value="WD40_rpt"/>
</dbReference>
<keyword evidence="1" id="KW-0853">WD repeat</keyword>
<dbReference type="SUPFAM" id="SSF50978">
    <property type="entry name" value="WD40 repeat-like"/>
    <property type="match status" value="1"/>
</dbReference>
<sequence length="128" mass="14064">MAFSSDSQLLASGSLNNTIKLWDPATGALKHTLNTNGIVTTIEFSKELPQLITNLGTFNIHSWHEGLSSNCSKIKTKVSLQLDRWVSIQGQRELWIPPDYLPTSSTVKDGTVAFGCRNGKVCIIIFSI</sequence>
<proteinExistence type="predicted"/>
<dbReference type="PROSITE" id="PS50294">
    <property type="entry name" value="WD_REPEATS_REGION"/>
    <property type="match status" value="1"/>
</dbReference>
<name>A0ABR4GRX8_9EURO</name>
<organism evidence="2 3">
    <name type="scientific">Aspergillus granulosus</name>
    <dbReference type="NCBI Taxonomy" id="176169"/>
    <lineage>
        <taxon>Eukaryota</taxon>
        <taxon>Fungi</taxon>
        <taxon>Dikarya</taxon>
        <taxon>Ascomycota</taxon>
        <taxon>Pezizomycotina</taxon>
        <taxon>Eurotiomycetes</taxon>
        <taxon>Eurotiomycetidae</taxon>
        <taxon>Eurotiales</taxon>
        <taxon>Aspergillaceae</taxon>
        <taxon>Aspergillus</taxon>
        <taxon>Aspergillus subgen. Nidulantes</taxon>
    </lineage>
</organism>
<dbReference type="PROSITE" id="PS50082">
    <property type="entry name" value="WD_REPEATS_2"/>
    <property type="match status" value="1"/>
</dbReference>
<keyword evidence="3" id="KW-1185">Reference proteome</keyword>
<accession>A0ABR4GRX8</accession>
<comment type="caution">
    <text evidence="2">The sequence shown here is derived from an EMBL/GenBank/DDBJ whole genome shotgun (WGS) entry which is preliminary data.</text>
</comment>
<reference evidence="2 3" key="1">
    <citation type="submission" date="2024-07" db="EMBL/GenBank/DDBJ databases">
        <title>Section-level genome sequencing and comparative genomics of Aspergillus sections Usti and Cavernicolus.</title>
        <authorList>
            <consortium name="Lawrence Berkeley National Laboratory"/>
            <person name="Nybo J.L."/>
            <person name="Vesth T.C."/>
            <person name="Theobald S."/>
            <person name="Frisvad J.C."/>
            <person name="Larsen T.O."/>
            <person name="Kjaerboelling I."/>
            <person name="Rothschild-Mancinelli K."/>
            <person name="Lyhne E.K."/>
            <person name="Kogle M.E."/>
            <person name="Barry K."/>
            <person name="Clum A."/>
            <person name="Na H."/>
            <person name="Ledsgaard L."/>
            <person name="Lin J."/>
            <person name="Lipzen A."/>
            <person name="Kuo A."/>
            <person name="Riley R."/>
            <person name="Mondo S."/>
            <person name="Labutti K."/>
            <person name="Haridas S."/>
            <person name="Pangalinan J."/>
            <person name="Salamov A.A."/>
            <person name="Simmons B.A."/>
            <person name="Magnuson J.K."/>
            <person name="Chen J."/>
            <person name="Drula E."/>
            <person name="Henrissat B."/>
            <person name="Wiebenga A."/>
            <person name="Lubbers R.J."/>
            <person name="Gomes A.C."/>
            <person name="Makela M.R."/>
            <person name="Stajich J."/>
            <person name="Grigoriev I.V."/>
            <person name="Mortensen U.H."/>
            <person name="De Vries R.P."/>
            <person name="Baker S.E."/>
            <person name="Andersen M.R."/>
        </authorList>
    </citation>
    <scope>NUCLEOTIDE SEQUENCE [LARGE SCALE GENOMIC DNA]</scope>
    <source>
        <strain evidence="2 3">CBS 588.65</strain>
    </source>
</reference>
<dbReference type="Proteomes" id="UP001610334">
    <property type="component" value="Unassembled WGS sequence"/>
</dbReference>
<evidence type="ECO:0000256" key="1">
    <source>
        <dbReference type="PROSITE-ProRule" id="PRU00221"/>
    </source>
</evidence>
<dbReference type="Gene3D" id="2.130.10.10">
    <property type="entry name" value="YVTN repeat-like/Quinoprotein amine dehydrogenase"/>
    <property type="match status" value="1"/>
</dbReference>
<evidence type="ECO:0000313" key="3">
    <source>
        <dbReference type="Proteomes" id="UP001610334"/>
    </source>
</evidence>
<dbReference type="EMBL" id="JBFXLT010000268">
    <property type="protein sequence ID" value="KAL2801677.1"/>
    <property type="molecule type" value="Genomic_DNA"/>
</dbReference>
<dbReference type="Pfam" id="PF00400">
    <property type="entry name" value="WD40"/>
    <property type="match status" value="1"/>
</dbReference>